<gene>
    <name evidence="2" type="ORF">MA16_Dca000005</name>
</gene>
<dbReference type="AlphaFoldDB" id="A0A2I0WSL8"/>
<evidence type="ECO:0000256" key="1">
    <source>
        <dbReference type="SAM" id="MobiDB-lite"/>
    </source>
</evidence>
<feature type="compositionally biased region" description="Polar residues" evidence="1">
    <location>
        <begin position="1"/>
        <end position="12"/>
    </location>
</feature>
<feature type="compositionally biased region" description="Gly residues" evidence="1">
    <location>
        <begin position="101"/>
        <end position="111"/>
    </location>
</feature>
<protein>
    <submittedName>
        <fullName evidence="2">Uncharacterized protein</fullName>
    </submittedName>
</protein>
<evidence type="ECO:0000313" key="2">
    <source>
        <dbReference type="EMBL" id="PKU78662.1"/>
    </source>
</evidence>
<sequence>MRQAEFTASSRSAGEAVFTGKDSSRSVSPLWSSSISDWGSEALPDSSMSDLASWSDTSCQLFSISELLPRGESLSDLQLLSSIAPPKQVSYSESASTAGPTAGGPLLGNES</sequence>
<feature type="region of interest" description="Disordered" evidence="1">
    <location>
        <begin position="1"/>
        <end position="29"/>
    </location>
</feature>
<name>A0A2I0WSL8_9ASPA</name>
<reference evidence="2 3" key="1">
    <citation type="journal article" date="2016" name="Sci. Rep.">
        <title>The Dendrobium catenatum Lindl. genome sequence provides insights into polysaccharide synthase, floral development and adaptive evolution.</title>
        <authorList>
            <person name="Zhang G.Q."/>
            <person name="Xu Q."/>
            <person name="Bian C."/>
            <person name="Tsai W.C."/>
            <person name="Yeh C.M."/>
            <person name="Liu K.W."/>
            <person name="Yoshida K."/>
            <person name="Zhang L.S."/>
            <person name="Chang S.B."/>
            <person name="Chen F."/>
            <person name="Shi Y."/>
            <person name="Su Y.Y."/>
            <person name="Zhang Y.Q."/>
            <person name="Chen L.J."/>
            <person name="Yin Y."/>
            <person name="Lin M."/>
            <person name="Huang H."/>
            <person name="Deng H."/>
            <person name="Wang Z.W."/>
            <person name="Zhu S.L."/>
            <person name="Zhao X."/>
            <person name="Deng C."/>
            <person name="Niu S.C."/>
            <person name="Huang J."/>
            <person name="Wang M."/>
            <person name="Liu G.H."/>
            <person name="Yang H.J."/>
            <person name="Xiao X.J."/>
            <person name="Hsiao Y.Y."/>
            <person name="Wu W.L."/>
            <person name="Chen Y.Y."/>
            <person name="Mitsuda N."/>
            <person name="Ohme-Takagi M."/>
            <person name="Luo Y.B."/>
            <person name="Van de Peer Y."/>
            <person name="Liu Z.J."/>
        </authorList>
    </citation>
    <scope>NUCLEOTIDE SEQUENCE [LARGE SCALE GENOMIC DNA]</scope>
    <source>
        <tissue evidence="2">The whole plant</tissue>
    </source>
</reference>
<evidence type="ECO:0000313" key="3">
    <source>
        <dbReference type="Proteomes" id="UP000233837"/>
    </source>
</evidence>
<dbReference type="Proteomes" id="UP000233837">
    <property type="component" value="Unassembled WGS sequence"/>
</dbReference>
<accession>A0A2I0WSL8</accession>
<dbReference type="EMBL" id="KZ502442">
    <property type="protein sequence ID" value="PKU78662.1"/>
    <property type="molecule type" value="Genomic_DNA"/>
</dbReference>
<reference evidence="2 3" key="2">
    <citation type="journal article" date="2017" name="Nature">
        <title>The Apostasia genome and the evolution of orchids.</title>
        <authorList>
            <person name="Zhang G.Q."/>
            <person name="Liu K.W."/>
            <person name="Li Z."/>
            <person name="Lohaus R."/>
            <person name="Hsiao Y.Y."/>
            <person name="Niu S.C."/>
            <person name="Wang J.Y."/>
            <person name="Lin Y.C."/>
            <person name="Xu Q."/>
            <person name="Chen L.J."/>
            <person name="Yoshida K."/>
            <person name="Fujiwara S."/>
            <person name="Wang Z.W."/>
            <person name="Zhang Y.Q."/>
            <person name="Mitsuda N."/>
            <person name="Wang M."/>
            <person name="Liu G.H."/>
            <person name="Pecoraro L."/>
            <person name="Huang H.X."/>
            <person name="Xiao X.J."/>
            <person name="Lin M."/>
            <person name="Wu X.Y."/>
            <person name="Wu W.L."/>
            <person name="Chen Y.Y."/>
            <person name="Chang S.B."/>
            <person name="Sakamoto S."/>
            <person name="Ohme-Takagi M."/>
            <person name="Yagi M."/>
            <person name="Zeng S.J."/>
            <person name="Shen C.Y."/>
            <person name="Yeh C.M."/>
            <person name="Luo Y.B."/>
            <person name="Tsai W.C."/>
            <person name="Van de Peer Y."/>
            <person name="Liu Z.J."/>
        </authorList>
    </citation>
    <scope>NUCLEOTIDE SEQUENCE [LARGE SCALE GENOMIC DNA]</scope>
    <source>
        <tissue evidence="2">The whole plant</tissue>
    </source>
</reference>
<feature type="compositionally biased region" description="Polar residues" evidence="1">
    <location>
        <begin position="89"/>
        <end position="99"/>
    </location>
</feature>
<proteinExistence type="predicted"/>
<organism evidence="2 3">
    <name type="scientific">Dendrobium catenatum</name>
    <dbReference type="NCBI Taxonomy" id="906689"/>
    <lineage>
        <taxon>Eukaryota</taxon>
        <taxon>Viridiplantae</taxon>
        <taxon>Streptophyta</taxon>
        <taxon>Embryophyta</taxon>
        <taxon>Tracheophyta</taxon>
        <taxon>Spermatophyta</taxon>
        <taxon>Magnoliopsida</taxon>
        <taxon>Liliopsida</taxon>
        <taxon>Asparagales</taxon>
        <taxon>Orchidaceae</taxon>
        <taxon>Epidendroideae</taxon>
        <taxon>Malaxideae</taxon>
        <taxon>Dendrobiinae</taxon>
        <taxon>Dendrobium</taxon>
    </lineage>
</organism>
<keyword evidence="3" id="KW-1185">Reference proteome</keyword>
<feature type="region of interest" description="Disordered" evidence="1">
    <location>
        <begin position="88"/>
        <end position="111"/>
    </location>
</feature>